<dbReference type="Proteomes" id="UP000582974">
    <property type="component" value="Unassembled WGS sequence"/>
</dbReference>
<evidence type="ECO:0000313" key="3">
    <source>
        <dbReference type="Proteomes" id="UP000582974"/>
    </source>
</evidence>
<dbReference type="InterPro" id="IPR000387">
    <property type="entry name" value="Tyr_Pase_dom"/>
</dbReference>
<dbReference type="InterPro" id="IPR029021">
    <property type="entry name" value="Prot-tyrosine_phosphatase-like"/>
</dbReference>
<evidence type="ECO:0000313" key="2">
    <source>
        <dbReference type="EMBL" id="MBA0126887.1"/>
    </source>
</evidence>
<dbReference type="PROSITE" id="PS00383">
    <property type="entry name" value="TYR_PHOSPHATASE_1"/>
    <property type="match status" value="1"/>
</dbReference>
<accession>A0A838ACD5</accession>
<dbReference type="SUPFAM" id="SSF52799">
    <property type="entry name" value="(Phosphotyrosine protein) phosphatases II"/>
    <property type="match status" value="1"/>
</dbReference>
<dbReference type="PROSITE" id="PS50056">
    <property type="entry name" value="TYR_PHOSPHATASE_2"/>
    <property type="match status" value="1"/>
</dbReference>
<dbReference type="RefSeq" id="WP_180893709.1">
    <property type="nucleotide sequence ID" value="NZ_JACCKD010000005.1"/>
</dbReference>
<protein>
    <submittedName>
        <fullName evidence="2">Tyrosine-protein phosphatase</fullName>
    </submittedName>
</protein>
<dbReference type="GO" id="GO:0004721">
    <property type="term" value="F:phosphoprotein phosphatase activity"/>
    <property type="evidence" value="ECO:0007669"/>
    <property type="project" value="InterPro"/>
</dbReference>
<feature type="domain" description="Tyrosine specific protein phosphatases" evidence="1">
    <location>
        <begin position="131"/>
        <end position="177"/>
    </location>
</feature>
<keyword evidence="3" id="KW-1185">Reference proteome</keyword>
<dbReference type="InterPro" id="IPR016130">
    <property type="entry name" value="Tyr_Pase_AS"/>
</dbReference>
<dbReference type="Pfam" id="PF13350">
    <property type="entry name" value="Y_phosphatase3"/>
    <property type="match status" value="1"/>
</dbReference>
<reference evidence="2 3" key="1">
    <citation type="submission" date="2020-07" db="EMBL/GenBank/DDBJ databases">
        <title>Genome of Haloechinothrix sp.</title>
        <authorList>
            <person name="Tang S.-K."/>
            <person name="Yang L."/>
            <person name="Zhu W.-Y."/>
        </authorList>
    </citation>
    <scope>NUCLEOTIDE SEQUENCE [LARGE SCALE GENOMIC DNA]</scope>
    <source>
        <strain evidence="2 3">YIM 98757</strain>
    </source>
</reference>
<evidence type="ECO:0000259" key="1">
    <source>
        <dbReference type="PROSITE" id="PS50056"/>
    </source>
</evidence>
<dbReference type="InterPro" id="IPR026893">
    <property type="entry name" value="Tyr/Ser_Pase_IphP-type"/>
</dbReference>
<sequence>MGWIELHGAANVRDLAGLPTEDGRRIAERKLVRADNLRGLSQADVTTLVREWRVRTVVDLRTRSEVRSEGRGALTGVPQVRHLYHSMLPETDGSAADSSDVLLTRRERILSRYPDDFVCGMYLGYLAERPDSVVAAVRSVLDEEGATLVHCAAGKDRTGVVVALALSAAGVERDAVIADYVATGERITAVLDRLRASPTYADGIDRIPVDAHRPRPETMAAFLDELERHYGGARGWLRRHGVGDDEIVRLRAYLLDD</sequence>
<dbReference type="Gene3D" id="3.90.190.10">
    <property type="entry name" value="Protein tyrosine phosphatase superfamily"/>
    <property type="match status" value="1"/>
</dbReference>
<comment type="caution">
    <text evidence="2">The sequence shown here is derived from an EMBL/GenBank/DDBJ whole genome shotgun (WGS) entry which is preliminary data.</text>
</comment>
<dbReference type="AlphaFoldDB" id="A0A838ACD5"/>
<name>A0A838ACD5_9PSEU</name>
<gene>
    <name evidence="2" type="ORF">H0B56_15155</name>
</gene>
<dbReference type="EMBL" id="JACCKD010000005">
    <property type="protein sequence ID" value="MBA0126887.1"/>
    <property type="molecule type" value="Genomic_DNA"/>
</dbReference>
<proteinExistence type="predicted"/>
<organism evidence="2 3">
    <name type="scientific">Haloechinothrix aidingensis</name>
    <dbReference type="NCBI Taxonomy" id="2752311"/>
    <lineage>
        <taxon>Bacteria</taxon>
        <taxon>Bacillati</taxon>
        <taxon>Actinomycetota</taxon>
        <taxon>Actinomycetes</taxon>
        <taxon>Pseudonocardiales</taxon>
        <taxon>Pseudonocardiaceae</taxon>
        <taxon>Haloechinothrix</taxon>
    </lineage>
</organism>